<accession>M8C2W1</accession>
<name>M8C2W1_AEGTA</name>
<evidence type="ECO:0000313" key="1">
    <source>
        <dbReference type="EnsemblPlants" id="EMT21407"/>
    </source>
</evidence>
<dbReference type="AlphaFoldDB" id="M8C2W1"/>
<reference evidence="1" key="1">
    <citation type="submission" date="2015-06" db="UniProtKB">
        <authorList>
            <consortium name="EnsemblPlants"/>
        </authorList>
    </citation>
    <scope>IDENTIFICATION</scope>
</reference>
<sequence length="89" mass="9493">MEVVNPIQDDASSVFCWSGSTVASTTKVVTAAASGASWWLRDSAARLSSAATEAVVRRAERASSPSAKSHPFNAFHFEQPAHQRCRSVA</sequence>
<dbReference type="EnsemblPlants" id="EMT21407">
    <property type="protein sequence ID" value="EMT21407"/>
    <property type="gene ID" value="F775_43829"/>
</dbReference>
<protein>
    <submittedName>
        <fullName evidence="1">Uncharacterized protein</fullName>
    </submittedName>
</protein>
<organism evidence="1">
    <name type="scientific">Aegilops tauschii</name>
    <name type="common">Tausch's goatgrass</name>
    <name type="synonym">Aegilops squarrosa</name>
    <dbReference type="NCBI Taxonomy" id="37682"/>
    <lineage>
        <taxon>Eukaryota</taxon>
        <taxon>Viridiplantae</taxon>
        <taxon>Streptophyta</taxon>
        <taxon>Embryophyta</taxon>
        <taxon>Tracheophyta</taxon>
        <taxon>Spermatophyta</taxon>
        <taxon>Magnoliopsida</taxon>
        <taxon>Liliopsida</taxon>
        <taxon>Poales</taxon>
        <taxon>Poaceae</taxon>
        <taxon>BOP clade</taxon>
        <taxon>Pooideae</taxon>
        <taxon>Triticodae</taxon>
        <taxon>Triticeae</taxon>
        <taxon>Triticinae</taxon>
        <taxon>Aegilops</taxon>
    </lineage>
</organism>
<proteinExistence type="predicted"/>